<keyword evidence="10" id="KW-0472">Membrane</keyword>
<name>A0A813KJD2_POLGL</name>
<accession>A0A813KJD2</accession>
<gene>
    <name evidence="12" type="ORF">PGLA2088_LOCUS32466</name>
</gene>
<comment type="catalytic activity">
    <reaction evidence="8">
        <text>2 H2O2 = O2 + 2 H2O</text>
        <dbReference type="Rhea" id="RHEA:20309"/>
        <dbReference type="ChEBI" id="CHEBI:15377"/>
        <dbReference type="ChEBI" id="CHEBI:15379"/>
        <dbReference type="ChEBI" id="CHEBI:16240"/>
        <dbReference type="EC" id="1.11.1.21"/>
    </reaction>
</comment>
<dbReference type="GO" id="GO:0046872">
    <property type="term" value="F:metal ion binding"/>
    <property type="evidence" value="ECO:0007669"/>
    <property type="project" value="UniProtKB-KW"/>
</dbReference>
<dbReference type="InterPro" id="IPR000763">
    <property type="entry name" value="Catalase_peroxidase"/>
</dbReference>
<comment type="cofactor">
    <cofactor evidence="1">
        <name>heme b</name>
        <dbReference type="ChEBI" id="CHEBI:60344"/>
    </cofactor>
</comment>
<dbReference type="SUPFAM" id="SSF48113">
    <property type="entry name" value="Heme-dependent peroxidases"/>
    <property type="match status" value="1"/>
</dbReference>
<feature type="domain" description="Plant heme peroxidase family profile" evidence="11">
    <location>
        <begin position="45"/>
        <end position="196"/>
    </location>
</feature>
<evidence type="ECO:0000256" key="3">
    <source>
        <dbReference type="ARBA" id="ARBA00022617"/>
    </source>
</evidence>
<sequence length="310" mass="34807">MTTMVRRARNWVPQLCRLINFDCKYPLGATTVGLVYVNPEGPMGKPDPKGSVKNVRQTFGIMGHSDRNTVALIGGGHAVGKGHGACTKSPGLLPKDAWKKGVCPWEGECGSGREKGKGNNTVTAGFEGAWTTDPLKWDNEYFKDLLDKEWEKHKGPGGHWQWRIKDSDSKLMRLTSDISLLHDEEYKKYVKQFADDMDAFNTAFDEAWFDLTTRYGSGTWADNAKCDDGEFPEELRHVKNPDVSKYVELYMRGDDLIPSKLTTSRSWLAATTACGLLVSLVIGFAIKRRRQQQTPVEEKEVEQLIENGEE</sequence>
<reference evidence="12" key="1">
    <citation type="submission" date="2021-02" db="EMBL/GenBank/DDBJ databases">
        <authorList>
            <person name="Dougan E. K."/>
            <person name="Rhodes N."/>
            <person name="Thang M."/>
            <person name="Chan C."/>
        </authorList>
    </citation>
    <scope>NUCLEOTIDE SEQUENCE</scope>
</reference>
<dbReference type="Gene3D" id="1.10.420.10">
    <property type="entry name" value="Peroxidase, domain 2"/>
    <property type="match status" value="1"/>
</dbReference>
<dbReference type="AlphaFoldDB" id="A0A813KJD2"/>
<evidence type="ECO:0000256" key="5">
    <source>
        <dbReference type="ARBA" id="ARBA00023002"/>
    </source>
</evidence>
<protein>
    <recommendedName>
        <fullName evidence="11">Plant heme peroxidase family profile domain-containing protein</fullName>
    </recommendedName>
</protein>
<evidence type="ECO:0000256" key="1">
    <source>
        <dbReference type="ARBA" id="ARBA00001970"/>
    </source>
</evidence>
<evidence type="ECO:0000313" key="12">
    <source>
        <dbReference type="EMBL" id="CAE8702551.1"/>
    </source>
</evidence>
<organism evidence="12 13">
    <name type="scientific">Polarella glacialis</name>
    <name type="common">Dinoflagellate</name>
    <dbReference type="NCBI Taxonomy" id="89957"/>
    <lineage>
        <taxon>Eukaryota</taxon>
        <taxon>Sar</taxon>
        <taxon>Alveolata</taxon>
        <taxon>Dinophyceae</taxon>
        <taxon>Suessiales</taxon>
        <taxon>Suessiaceae</taxon>
        <taxon>Polarella</taxon>
    </lineage>
</organism>
<dbReference type="GO" id="GO:0004096">
    <property type="term" value="F:catalase activity"/>
    <property type="evidence" value="ECO:0007669"/>
    <property type="project" value="InterPro"/>
</dbReference>
<evidence type="ECO:0000259" key="11">
    <source>
        <dbReference type="Pfam" id="PF00141"/>
    </source>
</evidence>
<dbReference type="PROSITE" id="PS00435">
    <property type="entry name" value="PEROXIDASE_1"/>
    <property type="match status" value="1"/>
</dbReference>
<evidence type="ECO:0000256" key="6">
    <source>
        <dbReference type="ARBA" id="ARBA00023004"/>
    </source>
</evidence>
<evidence type="ECO:0000256" key="7">
    <source>
        <dbReference type="ARBA" id="ARBA00023324"/>
    </source>
</evidence>
<dbReference type="PANTHER" id="PTHR30555:SF0">
    <property type="entry name" value="CATALASE-PEROXIDASE"/>
    <property type="match status" value="1"/>
</dbReference>
<evidence type="ECO:0000313" key="13">
    <source>
        <dbReference type="Proteomes" id="UP000626109"/>
    </source>
</evidence>
<dbReference type="Pfam" id="PF00141">
    <property type="entry name" value="peroxidase"/>
    <property type="match status" value="1"/>
</dbReference>
<evidence type="ECO:0000256" key="8">
    <source>
        <dbReference type="ARBA" id="ARBA00049145"/>
    </source>
</evidence>
<dbReference type="Proteomes" id="UP000626109">
    <property type="component" value="Unassembled WGS sequence"/>
</dbReference>
<comment type="similarity">
    <text evidence="9">Belongs to the peroxidase family.</text>
</comment>
<dbReference type="InterPro" id="IPR002016">
    <property type="entry name" value="Haem_peroxidase"/>
</dbReference>
<keyword evidence="3" id="KW-0349">Heme</keyword>
<dbReference type="InterPro" id="IPR010255">
    <property type="entry name" value="Haem_peroxidase_sf"/>
</dbReference>
<evidence type="ECO:0000256" key="2">
    <source>
        <dbReference type="ARBA" id="ARBA00022559"/>
    </source>
</evidence>
<comment type="caution">
    <text evidence="12">The sequence shown here is derived from an EMBL/GenBank/DDBJ whole genome shotgun (WGS) entry which is preliminary data.</text>
</comment>
<keyword evidence="5" id="KW-0560">Oxidoreductase</keyword>
<evidence type="ECO:0000256" key="4">
    <source>
        <dbReference type="ARBA" id="ARBA00022723"/>
    </source>
</evidence>
<proteinExistence type="inferred from homology"/>
<keyword evidence="10" id="KW-0812">Transmembrane</keyword>
<keyword evidence="7" id="KW-0376">Hydrogen peroxide</keyword>
<dbReference type="GO" id="GO:0070301">
    <property type="term" value="P:cellular response to hydrogen peroxide"/>
    <property type="evidence" value="ECO:0007669"/>
    <property type="project" value="TreeGrafter"/>
</dbReference>
<dbReference type="PRINTS" id="PR00458">
    <property type="entry name" value="PEROXIDASE"/>
</dbReference>
<dbReference type="GO" id="GO:0042744">
    <property type="term" value="P:hydrogen peroxide catabolic process"/>
    <property type="evidence" value="ECO:0007669"/>
    <property type="project" value="UniProtKB-KW"/>
</dbReference>
<dbReference type="GO" id="GO:0005829">
    <property type="term" value="C:cytosol"/>
    <property type="evidence" value="ECO:0007669"/>
    <property type="project" value="TreeGrafter"/>
</dbReference>
<feature type="transmembrane region" description="Helical" evidence="10">
    <location>
        <begin position="267"/>
        <end position="286"/>
    </location>
</feature>
<dbReference type="EMBL" id="CAJNNW010030125">
    <property type="protein sequence ID" value="CAE8702551.1"/>
    <property type="molecule type" value="Genomic_DNA"/>
</dbReference>
<dbReference type="PANTHER" id="PTHR30555">
    <property type="entry name" value="HYDROPEROXIDASE I, BIFUNCTIONAL CATALASE-PEROXIDASE"/>
    <property type="match status" value="1"/>
</dbReference>
<keyword evidence="4" id="KW-0479">Metal-binding</keyword>
<evidence type="ECO:0000256" key="10">
    <source>
        <dbReference type="SAM" id="Phobius"/>
    </source>
</evidence>
<keyword evidence="10" id="KW-1133">Transmembrane helix</keyword>
<keyword evidence="2" id="KW-0575">Peroxidase</keyword>
<dbReference type="InterPro" id="IPR019793">
    <property type="entry name" value="Peroxidases_heam-ligand_BS"/>
</dbReference>
<dbReference type="GO" id="GO:0020037">
    <property type="term" value="F:heme binding"/>
    <property type="evidence" value="ECO:0007669"/>
    <property type="project" value="InterPro"/>
</dbReference>
<evidence type="ECO:0000256" key="9">
    <source>
        <dbReference type="RuleBase" id="RU004241"/>
    </source>
</evidence>
<keyword evidence="6" id="KW-0408">Iron</keyword>